<reference evidence="1" key="1">
    <citation type="journal article" date="2021" name="New Phytol.">
        <title>Evolutionary innovations through gain and loss of genes in the ectomycorrhizal Boletales.</title>
        <authorList>
            <person name="Wu G."/>
            <person name="Miyauchi S."/>
            <person name="Morin E."/>
            <person name="Kuo A."/>
            <person name="Drula E."/>
            <person name="Varga T."/>
            <person name="Kohler A."/>
            <person name="Feng B."/>
            <person name="Cao Y."/>
            <person name="Lipzen A."/>
            <person name="Daum C."/>
            <person name="Hundley H."/>
            <person name="Pangilinan J."/>
            <person name="Johnson J."/>
            <person name="Barry K."/>
            <person name="LaButti K."/>
            <person name="Ng V."/>
            <person name="Ahrendt S."/>
            <person name="Min B."/>
            <person name="Choi I.G."/>
            <person name="Park H."/>
            <person name="Plett J.M."/>
            <person name="Magnuson J."/>
            <person name="Spatafora J.W."/>
            <person name="Nagy L.G."/>
            <person name="Henrissat B."/>
            <person name="Grigoriev I.V."/>
            <person name="Yang Z.L."/>
            <person name="Xu J."/>
            <person name="Martin F.M."/>
        </authorList>
    </citation>
    <scope>NUCLEOTIDE SEQUENCE</scope>
    <source>
        <strain evidence="1">ATCC 28755</strain>
    </source>
</reference>
<protein>
    <submittedName>
        <fullName evidence="1">Uncharacterized protein</fullName>
    </submittedName>
</protein>
<gene>
    <name evidence="1" type="ORF">BJ138DRAFT_1182594</name>
</gene>
<organism evidence="1 2">
    <name type="scientific">Hygrophoropsis aurantiaca</name>
    <dbReference type="NCBI Taxonomy" id="72124"/>
    <lineage>
        <taxon>Eukaryota</taxon>
        <taxon>Fungi</taxon>
        <taxon>Dikarya</taxon>
        <taxon>Basidiomycota</taxon>
        <taxon>Agaricomycotina</taxon>
        <taxon>Agaricomycetes</taxon>
        <taxon>Agaricomycetidae</taxon>
        <taxon>Boletales</taxon>
        <taxon>Coniophorineae</taxon>
        <taxon>Hygrophoropsidaceae</taxon>
        <taxon>Hygrophoropsis</taxon>
    </lineage>
</organism>
<accession>A0ACB8A170</accession>
<name>A0ACB8A170_9AGAM</name>
<dbReference type="EMBL" id="MU267929">
    <property type="protein sequence ID" value="KAH7907194.1"/>
    <property type="molecule type" value="Genomic_DNA"/>
</dbReference>
<evidence type="ECO:0000313" key="1">
    <source>
        <dbReference type="EMBL" id="KAH7907194.1"/>
    </source>
</evidence>
<proteinExistence type="predicted"/>
<sequence>MSATVTQTMTAAPEWISDEPERIVRFNAQCVLIPEASRQHKPKMVTRSFSLPLWKRRASSAPGTPGSPEKPDPFSSEEHHVVLRVPLPSFTAKPHHHPPRNIDPCTLSPCLVHRDRSPTSPTFPRASPNTSRPHPRTPKHHTADLRTVPLRPCCTACHPITEASLSQGDHWPEQFSRAARRRRSLSADAGPRTITVAGSAAAAALGLGPTARTAISVDEVDKRRRSSDSGPSGSRPVWLNDEINRTLASSSTIQSPRPTRNNSLPLSTTRIPEEEDDDDEDQLFPLPSPRRTPSSSPASSPYASASSLNLGQANINSSNSAGSHCSGESSSSCTGKNGLLCPPVPGSTSSLCLPKNTGYEMDVPPRAPSPNLLANLPSISARNPSRSPSPRISRTPPSPPAAAEHPLFASASAPVVSPRRSPSPAHLPIRAPSPLRSSASTPIPIPARSSSARWRSRGSPSRSPDRDRNASRSSSFSPSTSPNAKKQRGSFSMARPRHIIADVLRGVTAMGGAGAGGVRV</sequence>
<comment type="caution">
    <text evidence="1">The sequence shown here is derived from an EMBL/GenBank/DDBJ whole genome shotgun (WGS) entry which is preliminary data.</text>
</comment>
<dbReference type="Proteomes" id="UP000790377">
    <property type="component" value="Unassembled WGS sequence"/>
</dbReference>
<evidence type="ECO:0000313" key="2">
    <source>
        <dbReference type="Proteomes" id="UP000790377"/>
    </source>
</evidence>
<keyword evidence="2" id="KW-1185">Reference proteome</keyword>